<gene>
    <name evidence="1" type="ORF">E2C01_012546</name>
</gene>
<dbReference type="AlphaFoldDB" id="A0A5B7DEW5"/>
<proteinExistence type="predicted"/>
<dbReference type="Proteomes" id="UP000324222">
    <property type="component" value="Unassembled WGS sequence"/>
</dbReference>
<evidence type="ECO:0000313" key="2">
    <source>
        <dbReference type="Proteomes" id="UP000324222"/>
    </source>
</evidence>
<comment type="caution">
    <text evidence="1">The sequence shown here is derived from an EMBL/GenBank/DDBJ whole genome shotgun (WGS) entry which is preliminary data.</text>
</comment>
<name>A0A5B7DEW5_PORTR</name>
<evidence type="ECO:0000313" key="1">
    <source>
        <dbReference type="EMBL" id="MPC19626.1"/>
    </source>
</evidence>
<reference evidence="1 2" key="1">
    <citation type="submission" date="2019-05" db="EMBL/GenBank/DDBJ databases">
        <title>Another draft genome of Portunus trituberculatus and its Hox gene families provides insights of decapod evolution.</title>
        <authorList>
            <person name="Jeong J.-H."/>
            <person name="Song I."/>
            <person name="Kim S."/>
            <person name="Choi T."/>
            <person name="Kim D."/>
            <person name="Ryu S."/>
            <person name="Kim W."/>
        </authorList>
    </citation>
    <scope>NUCLEOTIDE SEQUENCE [LARGE SCALE GENOMIC DNA]</scope>
    <source>
        <tissue evidence="1">Muscle</tissue>
    </source>
</reference>
<organism evidence="1 2">
    <name type="scientific">Portunus trituberculatus</name>
    <name type="common">Swimming crab</name>
    <name type="synonym">Neptunus trituberculatus</name>
    <dbReference type="NCBI Taxonomy" id="210409"/>
    <lineage>
        <taxon>Eukaryota</taxon>
        <taxon>Metazoa</taxon>
        <taxon>Ecdysozoa</taxon>
        <taxon>Arthropoda</taxon>
        <taxon>Crustacea</taxon>
        <taxon>Multicrustacea</taxon>
        <taxon>Malacostraca</taxon>
        <taxon>Eumalacostraca</taxon>
        <taxon>Eucarida</taxon>
        <taxon>Decapoda</taxon>
        <taxon>Pleocyemata</taxon>
        <taxon>Brachyura</taxon>
        <taxon>Eubrachyura</taxon>
        <taxon>Portunoidea</taxon>
        <taxon>Portunidae</taxon>
        <taxon>Portuninae</taxon>
        <taxon>Portunus</taxon>
    </lineage>
</organism>
<keyword evidence="2" id="KW-1185">Reference proteome</keyword>
<protein>
    <submittedName>
        <fullName evidence="1">Uncharacterized protein</fullName>
    </submittedName>
</protein>
<dbReference type="EMBL" id="VSRR010000787">
    <property type="protein sequence ID" value="MPC19626.1"/>
    <property type="molecule type" value="Genomic_DNA"/>
</dbReference>
<accession>A0A5B7DEW5</accession>
<sequence>MASGQSCRHSEVPSGRCGWLVESECCCVLCSSPGVGGWWNVCAPVCCVPHQVWVAGGRCVLLCVVLLSRCGWLVEGVSSCVLCSSAGVGAGGRCGLLCVVLLSRCGWVVKGVGSCVLCSSASVFLIRCGWLVEGVGSCVLCSSAGVGGWWKVWAPVSCAPQQVWVAGGRTVENGMHWIMELL</sequence>